<dbReference type="SUPFAM" id="SSF102588">
    <property type="entry name" value="LmbE-like"/>
    <property type="match status" value="1"/>
</dbReference>
<dbReference type="InterPro" id="IPR058502">
    <property type="entry name" value="PLL-like_beta-prop"/>
</dbReference>
<accession>A0A1C3K2W6</accession>
<gene>
    <name evidence="3" type="ORF">ODI_01467</name>
    <name evidence="4" type="ORF">ODI_R3798</name>
</gene>
<feature type="domain" description="PLL-like beta propeller" evidence="2">
    <location>
        <begin position="336"/>
        <end position="563"/>
    </location>
</feature>
<evidence type="ECO:0000313" key="4">
    <source>
        <dbReference type="EMBL" id="SOE51937.1"/>
    </source>
</evidence>
<feature type="signal peptide" evidence="1">
    <location>
        <begin position="1"/>
        <end position="27"/>
    </location>
</feature>
<dbReference type="SUPFAM" id="SSF89372">
    <property type="entry name" value="Fucose-specific lectin"/>
    <property type="match status" value="1"/>
</dbReference>
<organism evidence="3 5">
    <name type="scientific">Orrella dioscoreae</name>
    <dbReference type="NCBI Taxonomy" id="1851544"/>
    <lineage>
        <taxon>Bacteria</taxon>
        <taxon>Pseudomonadati</taxon>
        <taxon>Pseudomonadota</taxon>
        <taxon>Betaproteobacteria</taxon>
        <taxon>Burkholderiales</taxon>
        <taxon>Alcaligenaceae</taxon>
        <taxon>Orrella</taxon>
    </lineage>
</organism>
<evidence type="ECO:0000313" key="5">
    <source>
        <dbReference type="Proteomes" id="UP000078558"/>
    </source>
</evidence>
<dbReference type="GO" id="GO:0016811">
    <property type="term" value="F:hydrolase activity, acting on carbon-nitrogen (but not peptide) bonds, in linear amides"/>
    <property type="evidence" value="ECO:0007669"/>
    <property type="project" value="TreeGrafter"/>
</dbReference>
<keyword evidence="5" id="KW-1185">Reference proteome</keyword>
<dbReference type="OrthoDB" id="6064917at2"/>
<dbReference type="KEGG" id="odi:ODI_R3798"/>
<name>A0A1C3K2W6_9BURK</name>
<dbReference type="Gene3D" id="2.180.10.10">
    <property type="entry name" value="RHS repeat-associated core"/>
    <property type="match status" value="1"/>
</dbReference>
<dbReference type="Proteomes" id="UP000078558">
    <property type="component" value="Chromosome I"/>
</dbReference>
<reference evidence="3 5" key="1">
    <citation type="submission" date="2016-06" db="EMBL/GenBank/DDBJ databases">
        <authorList>
            <person name="Kjaerup R.B."/>
            <person name="Dalgaard T.S."/>
            <person name="Juul-Madsen H.R."/>
        </authorList>
    </citation>
    <scope>NUCLEOTIDE SEQUENCE [LARGE SCALE GENOMIC DNA]</scope>
    <source>
        <strain evidence="3">Orrdi1</strain>
    </source>
</reference>
<keyword evidence="1" id="KW-0732">Signal</keyword>
<dbReference type="PANTHER" id="PTHR12993">
    <property type="entry name" value="N-ACETYLGLUCOSAMINYL-PHOSPHATIDYLINOSITOL DE-N-ACETYLASE-RELATED"/>
    <property type="match status" value="1"/>
</dbReference>
<dbReference type="RefSeq" id="WP_067754506.1">
    <property type="nucleotide sequence ID" value="NZ_LT907988.1"/>
</dbReference>
<dbReference type="InterPro" id="IPR024078">
    <property type="entry name" value="LmbE-like_dom_sf"/>
</dbReference>
<protein>
    <recommendedName>
        <fullName evidence="2">PLL-like beta propeller domain-containing protein</fullName>
    </recommendedName>
</protein>
<sequence length="653" mass="71069">MPALFHGASRLALAALACLAFALPAWSATRAPTLADCHGIKDLAFVAHLDDDLLFMNPDLASNIEAGGCVRVVYLTASDAGEGEGYMSGRERGVRAAYAYMARQADEWIAGTATLGQHTIARYALQGNPRVELWHLRIKDPWLGPGWGSLTPLSQVESAQGLKADTLGPTPDSYSRADLVATLAELIRRYAPTTVRRLDDTITVPYTALCWRCAGHSHPDHIASARLVREAMLQAPGNYAETGYIDYPSQEREINLAEAEIASKAEIFRRYAWNDYHYCKGPEGCQEPAGPAAAWVQRAYYVSRPDTPPRLQVDARGELLLLATGEANDAVNLWDANQRNWLTLGGRTASPLVSFSYPDASAGLFARDALGNLWVNRQQMDGAWQGWQAVRGARISHMPAVMSGKDTAAVAMGNDGQYYWTAPCHPGNCWNAWLALPALADALGDPVLARDAAGRYVVLALDRAGQLHATRQRQADPTAGWEAWRHVPAPRSDGGLAATRDADGHVVVYLRDRETRRLQRIDQVAAPKDAPNADALRWHAAKDLAVRYVGAPAVDADAYGNPIVAVLDRPDGRLWLVEHDVAAELPFDAGSPPALRFLHGTLYLAARHPGTRQRYDLRAREQDVWRTVQSLAELPAGGGSAFATPAAQPLARQ</sequence>
<dbReference type="AlphaFoldDB" id="A0A1C3K2W6"/>
<evidence type="ECO:0000256" key="1">
    <source>
        <dbReference type="SAM" id="SignalP"/>
    </source>
</evidence>
<dbReference type="Pfam" id="PF26607">
    <property type="entry name" value="DUF8189"/>
    <property type="match status" value="1"/>
</dbReference>
<dbReference type="EMBL" id="FLRC01000022">
    <property type="protein sequence ID" value="SBT25840.1"/>
    <property type="molecule type" value="Genomic_DNA"/>
</dbReference>
<dbReference type="SUPFAM" id="SSF50956">
    <property type="entry name" value="Thermostable phytase (3-phytase)"/>
    <property type="match status" value="1"/>
</dbReference>
<proteinExistence type="predicted"/>
<dbReference type="Pfam" id="PF02585">
    <property type="entry name" value="PIG-L"/>
    <property type="match status" value="1"/>
</dbReference>
<dbReference type="PANTHER" id="PTHR12993:SF11">
    <property type="entry name" value="N-ACETYLGLUCOSAMINYL-PHOSPHATIDYLINOSITOL DE-N-ACETYLASE"/>
    <property type="match status" value="1"/>
</dbReference>
<dbReference type="STRING" id="1851544.ODI_01467"/>
<evidence type="ECO:0000313" key="3">
    <source>
        <dbReference type="EMBL" id="SBT25840.1"/>
    </source>
</evidence>
<evidence type="ECO:0000259" key="2">
    <source>
        <dbReference type="Pfam" id="PF26607"/>
    </source>
</evidence>
<dbReference type="Gene3D" id="3.40.50.10320">
    <property type="entry name" value="LmbE-like"/>
    <property type="match status" value="1"/>
</dbReference>
<feature type="chain" id="PRO_5015062630" description="PLL-like beta propeller domain-containing protein" evidence="1">
    <location>
        <begin position="28"/>
        <end position="653"/>
    </location>
</feature>
<reference evidence="4 5" key="2">
    <citation type="submission" date="2017-08" db="EMBL/GenBank/DDBJ databases">
        <authorList>
            <person name="de Groot N.N."/>
        </authorList>
    </citation>
    <scope>NUCLEOTIDE SEQUENCE [LARGE SCALE GENOMIC DNA]</scope>
    <source>
        <strain evidence="4">Orrdi1</strain>
    </source>
</reference>
<dbReference type="InterPro" id="IPR003737">
    <property type="entry name" value="GlcNAc_PI_deacetylase-related"/>
</dbReference>
<dbReference type="EMBL" id="LT907988">
    <property type="protein sequence ID" value="SOE51937.1"/>
    <property type="molecule type" value="Genomic_DNA"/>
</dbReference>